<dbReference type="EMBL" id="OA882166">
    <property type="protein sequence ID" value="CAD7273420.1"/>
    <property type="molecule type" value="Genomic_DNA"/>
</dbReference>
<dbReference type="InterPro" id="IPR051681">
    <property type="entry name" value="Ser/Thr_Kinases-Pseudokinases"/>
</dbReference>
<evidence type="ECO:0000256" key="2">
    <source>
        <dbReference type="SAM" id="MobiDB-lite"/>
    </source>
</evidence>
<accession>A0A7R9BDU7</accession>
<dbReference type="Gene3D" id="3.30.200.20">
    <property type="entry name" value="Phosphorylase Kinase, domain 1"/>
    <property type="match status" value="1"/>
</dbReference>
<name>A0A7R9BDU7_9CRUS</name>
<evidence type="ECO:0000259" key="3">
    <source>
        <dbReference type="PROSITE" id="PS50011"/>
    </source>
</evidence>
<dbReference type="InterPro" id="IPR000719">
    <property type="entry name" value="Prot_kinase_dom"/>
</dbReference>
<sequence length="443" mass="50478">MHISSCDSEETSAEAIDRNGDLESGSRAVQRSWNSSWVDGLVSCLQPLWNKSWKYQTKSCSLVSDWEIPFSELRDMQYLASGAQGAVFTARYKREIVAVKKVLDASDLREVYFMRKLQHPNIVRFFGVCSSPGTPSCIIMELCQGNSLMDYLKKHREIGIAPNLVVTWAKEIAEGMHYLHSHKIVHRDLKSPNVLIARDGAVKISDFGTSRKWATESGEWKMKSVEMTFAGTIPWMSPEMVRSEKCSEKVDVWSYGVVLWELLTCEIPYKDVERSSVIYGIGMEKLKLPVPSTCPDGFQLLLTQCWALKPINRPSFRHILVHLDIAAVEILSLPMSEFHRTQEDWRVEIGANLAETEAELRKYKSELSDGEDCSDDSSLLVECSCTESVKKLHSTLASVNDAQRDVELMRLEVERQVREIQVTRLMLEVGKKERDRFSRRLSV</sequence>
<evidence type="ECO:0000313" key="4">
    <source>
        <dbReference type="EMBL" id="CAD7273420.1"/>
    </source>
</evidence>
<evidence type="ECO:0000256" key="1">
    <source>
        <dbReference type="SAM" id="Coils"/>
    </source>
</evidence>
<dbReference type="EMBL" id="CAJPEX010000129">
    <property type="protein sequence ID" value="CAG0913572.1"/>
    <property type="molecule type" value="Genomic_DNA"/>
</dbReference>
<dbReference type="PROSITE" id="PS00108">
    <property type="entry name" value="PROTEIN_KINASE_ST"/>
    <property type="match status" value="1"/>
</dbReference>
<organism evidence="4">
    <name type="scientific">Notodromas monacha</name>
    <dbReference type="NCBI Taxonomy" id="399045"/>
    <lineage>
        <taxon>Eukaryota</taxon>
        <taxon>Metazoa</taxon>
        <taxon>Ecdysozoa</taxon>
        <taxon>Arthropoda</taxon>
        <taxon>Crustacea</taxon>
        <taxon>Oligostraca</taxon>
        <taxon>Ostracoda</taxon>
        <taxon>Podocopa</taxon>
        <taxon>Podocopida</taxon>
        <taxon>Cypridocopina</taxon>
        <taxon>Cypridoidea</taxon>
        <taxon>Cyprididae</taxon>
        <taxon>Notodromas</taxon>
    </lineage>
</organism>
<feature type="domain" description="Protein kinase" evidence="3">
    <location>
        <begin position="73"/>
        <end position="325"/>
    </location>
</feature>
<dbReference type="SUPFAM" id="SSF56112">
    <property type="entry name" value="Protein kinase-like (PK-like)"/>
    <property type="match status" value="1"/>
</dbReference>
<dbReference type="Proteomes" id="UP000678499">
    <property type="component" value="Unassembled WGS sequence"/>
</dbReference>
<dbReference type="GO" id="GO:0004674">
    <property type="term" value="F:protein serine/threonine kinase activity"/>
    <property type="evidence" value="ECO:0007669"/>
    <property type="project" value="TreeGrafter"/>
</dbReference>
<dbReference type="Pfam" id="PF07714">
    <property type="entry name" value="PK_Tyr_Ser-Thr"/>
    <property type="match status" value="1"/>
</dbReference>
<dbReference type="InterPro" id="IPR001245">
    <property type="entry name" value="Ser-Thr/Tyr_kinase_cat_dom"/>
</dbReference>
<keyword evidence="5" id="KW-1185">Reference proteome</keyword>
<dbReference type="Gene3D" id="1.10.510.10">
    <property type="entry name" value="Transferase(Phosphotransferase) domain 1"/>
    <property type="match status" value="1"/>
</dbReference>
<dbReference type="SMART" id="SM00220">
    <property type="entry name" value="S_TKc"/>
    <property type="match status" value="1"/>
</dbReference>
<reference evidence="4" key="1">
    <citation type="submission" date="2020-11" db="EMBL/GenBank/DDBJ databases">
        <authorList>
            <person name="Tran Van P."/>
        </authorList>
    </citation>
    <scope>NUCLEOTIDE SEQUENCE</scope>
</reference>
<proteinExistence type="predicted"/>
<dbReference type="AlphaFoldDB" id="A0A7R9BDU7"/>
<dbReference type="InterPro" id="IPR008271">
    <property type="entry name" value="Ser/Thr_kinase_AS"/>
</dbReference>
<feature type="coiled-coil region" evidence="1">
    <location>
        <begin position="346"/>
        <end position="373"/>
    </location>
</feature>
<evidence type="ECO:0000313" key="5">
    <source>
        <dbReference type="Proteomes" id="UP000678499"/>
    </source>
</evidence>
<dbReference type="GO" id="GO:0005524">
    <property type="term" value="F:ATP binding"/>
    <property type="evidence" value="ECO:0007669"/>
    <property type="project" value="InterPro"/>
</dbReference>
<dbReference type="GO" id="GO:0005737">
    <property type="term" value="C:cytoplasm"/>
    <property type="evidence" value="ECO:0007669"/>
    <property type="project" value="TreeGrafter"/>
</dbReference>
<keyword evidence="1" id="KW-0175">Coiled coil</keyword>
<dbReference type="OrthoDB" id="339325at2759"/>
<feature type="region of interest" description="Disordered" evidence="2">
    <location>
        <begin position="1"/>
        <end position="21"/>
    </location>
</feature>
<gene>
    <name evidence="4" type="ORF">NMOB1V02_LOCUS1311</name>
</gene>
<dbReference type="PRINTS" id="PR00109">
    <property type="entry name" value="TYRKINASE"/>
</dbReference>
<dbReference type="GO" id="GO:0006950">
    <property type="term" value="P:response to stress"/>
    <property type="evidence" value="ECO:0007669"/>
    <property type="project" value="UniProtKB-ARBA"/>
</dbReference>
<dbReference type="PROSITE" id="PS50011">
    <property type="entry name" value="PROTEIN_KINASE_DOM"/>
    <property type="match status" value="1"/>
</dbReference>
<dbReference type="InterPro" id="IPR011009">
    <property type="entry name" value="Kinase-like_dom_sf"/>
</dbReference>
<dbReference type="PANTHER" id="PTHR44329:SF304">
    <property type="entry name" value="MITOGEN-ACTIVATED PROTEIN KINASE KINASE KINASE 13-LIKE ISOFORM X1"/>
    <property type="match status" value="1"/>
</dbReference>
<protein>
    <recommendedName>
        <fullName evidence="3">Protein kinase domain-containing protein</fullName>
    </recommendedName>
</protein>
<dbReference type="PANTHER" id="PTHR44329">
    <property type="entry name" value="SERINE/THREONINE-PROTEIN KINASE TNNI3K-RELATED"/>
    <property type="match status" value="1"/>
</dbReference>